<dbReference type="PANTHER" id="PTHR30506">
    <property type="entry name" value="INNER MEMBRANE PROTEIN"/>
    <property type="match status" value="1"/>
</dbReference>
<evidence type="ECO:0000313" key="10">
    <source>
        <dbReference type="Proteomes" id="UP000016481"/>
    </source>
</evidence>
<protein>
    <recommendedName>
        <fullName evidence="8">Glycine transporter domain-containing protein</fullName>
    </recommendedName>
</protein>
<evidence type="ECO:0000256" key="3">
    <source>
        <dbReference type="ARBA" id="ARBA00022475"/>
    </source>
</evidence>
<evidence type="ECO:0000256" key="7">
    <source>
        <dbReference type="SAM" id="Phobius"/>
    </source>
</evidence>
<dbReference type="GO" id="GO:0005886">
    <property type="term" value="C:plasma membrane"/>
    <property type="evidence" value="ECO:0007669"/>
    <property type="project" value="UniProtKB-SubCell"/>
</dbReference>
<keyword evidence="4 7" id="KW-0812">Transmembrane</keyword>
<evidence type="ECO:0000256" key="5">
    <source>
        <dbReference type="ARBA" id="ARBA00022989"/>
    </source>
</evidence>
<evidence type="ECO:0000256" key="6">
    <source>
        <dbReference type="ARBA" id="ARBA00023136"/>
    </source>
</evidence>
<evidence type="ECO:0000256" key="1">
    <source>
        <dbReference type="ARBA" id="ARBA00004651"/>
    </source>
</evidence>
<comment type="subcellular location">
    <subcellularLocation>
        <location evidence="1">Cell membrane</location>
        <topology evidence="1">Multi-pass membrane protein</topology>
    </subcellularLocation>
</comment>
<dbReference type="EMBL" id="AWSC01000010">
    <property type="protein sequence ID" value="ERH18540.1"/>
    <property type="molecule type" value="Genomic_DNA"/>
</dbReference>
<gene>
    <name evidence="9" type="ORF">HMPREF1978_00357</name>
</gene>
<feature type="domain" description="Glycine transporter" evidence="8">
    <location>
        <begin position="17"/>
        <end position="90"/>
    </location>
</feature>
<keyword evidence="5 7" id="KW-1133">Transmembrane helix</keyword>
<feature type="transmembrane region" description="Helical" evidence="7">
    <location>
        <begin position="41"/>
        <end position="63"/>
    </location>
</feature>
<organism evidence="9 10">
    <name type="scientific">Actinomyces graevenitzii F0530</name>
    <dbReference type="NCBI Taxonomy" id="1321817"/>
    <lineage>
        <taxon>Bacteria</taxon>
        <taxon>Bacillati</taxon>
        <taxon>Actinomycetota</taxon>
        <taxon>Actinomycetes</taxon>
        <taxon>Actinomycetales</taxon>
        <taxon>Actinomycetaceae</taxon>
        <taxon>Actinomyces</taxon>
    </lineage>
</organism>
<dbReference type="HOGENOM" id="CLU_064906_0_1_11"/>
<reference evidence="9 10" key="1">
    <citation type="submission" date="2013-08" db="EMBL/GenBank/DDBJ databases">
        <authorList>
            <person name="Weinstock G."/>
            <person name="Sodergren E."/>
            <person name="Wylie T."/>
            <person name="Fulton L."/>
            <person name="Fulton R."/>
            <person name="Fronick C."/>
            <person name="O'Laughlin M."/>
            <person name="Godfrey J."/>
            <person name="Miner T."/>
            <person name="Herter B."/>
            <person name="Appelbaum E."/>
            <person name="Cordes M."/>
            <person name="Lek S."/>
            <person name="Wollam A."/>
            <person name="Pepin K.H."/>
            <person name="Palsikar V.B."/>
            <person name="Mitreva M."/>
            <person name="Wilson R.K."/>
        </authorList>
    </citation>
    <scope>NUCLEOTIDE SEQUENCE [LARGE SCALE GENOMIC DNA]</scope>
    <source>
        <strain evidence="9 10">F0530</strain>
    </source>
</reference>
<dbReference type="InterPro" id="IPR005115">
    <property type="entry name" value="Gly_transporter"/>
</dbReference>
<name>U1PR37_9ACTO</name>
<evidence type="ECO:0000256" key="2">
    <source>
        <dbReference type="ARBA" id="ARBA00008193"/>
    </source>
</evidence>
<dbReference type="Pfam" id="PF03458">
    <property type="entry name" value="Gly_transporter"/>
    <property type="match status" value="2"/>
</dbReference>
<dbReference type="AlphaFoldDB" id="U1PR37"/>
<comment type="caution">
    <text evidence="9">The sequence shown here is derived from an EMBL/GenBank/DDBJ whole genome shotgun (WGS) entry which is preliminary data.</text>
</comment>
<feature type="transmembrane region" description="Helical" evidence="7">
    <location>
        <begin position="161"/>
        <end position="180"/>
    </location>
</feature>
<feature type="domain" description="Glycine transporter" evidence="8">
    <location>
        <begin position="103"/>
        <end position="172"/>
    </location>
</feature>
<dbReference type="PATRIC" id="fig|1321817.3.peg.303"/>
<feature type="transmembrane region" description="Helical" evidence="7">
    <location>
        <begin position="75"/>
        <end position="92"/>
    </location>
</feature>
<comment type="similarity">
    <text evidence="2">Belongs to the UPF0126 family.</text>
</comment>
<feature type="transmembrane region" description="Helical" evidence="7">
    <location>
        <begin position="13"/>
        <end position="34"/>
    </location>
</feature>
<accession>U1PR37</accession>
<evidence type="ECO:0000256" key="4">
    <source>
        <dbReference type="ARBA" id="ARBA00022692"/>
    </source>
</evidence>
<evidence type="ECO:0000259" key="8">
    <source>
        <dbReference type="Pfam" id="PF03458"/>
    </source>
</evidence>
<feature type="transmembrane region" description="Helical" evidence="7">
    <location>
        <begin position="124"/>
        <end position="141"/>
    </location>
</feature>
<proteinExistence type="inferred from homology"/>
<evidence type="ECO:0000313" key="9">
    <source>
        <dbReference type="EMBL" id="ERH18540.1"/>
    </source>
</evidence>
<dbReference type="Proteomes" id="UP000016481">
    <property type="component" value="Unassembled WGS sequence"/>
</dbReference>
<keyword evidence="3" id="KW-1003">Cell membrane</keyword>
<feature type="transmembrane region" description="Helical" evidence="7">
    <location>
        <begin position="186"/>
        <end position="206"/>
    </location>
</feature>
<sequence length="228" mass="24771">MMHELLEPNALPAVFRFIDLSGVILNGILGGLIARQKNFDIVGFVVLALMTATAGGILRDLMIQNGPPFALTDPYYIWMACLGAAIAWFFKFEGKWSHRFLVVADAIVLGIWSATGAAKALENHLGFIPALLLGCMTAVGGSMIRDISVGRTPAVFGGNRLYALPALAAAFTQASLVRFVDLNPVLAMLFSMCVGAGFCLLAYWRVWQLPVVGKQRSLTERIGVLRRR</sequence>
<keyword evidence="6 7" id="KW-0472">Membrane</keyword>
<feature type="transmembrane region" description="Helical" evidence="7">
    <location>
        <begin position="99"/>
        <end position="118"/>
    </location>
</feature>
<dbReference type="PANTHER" id="PTHR30506:SF3">
    <property type="entry name" value="UPF0126 INNER MEMBRANE PROTEIN YADS-RELATED"/>
    <property type="match status" value="1"/>
</dbReference>